<sequence>MATRATLLALASVSCVFGFSNTAPFVAWSSQTSNVLGSHSPNTRPDHGSLLESITKHEHVCSFDTIFVIDHPGLHSSDLRSLQSSCGLAQAIKGAPSSRQLPNVKRSIRPGLHFLDEVVTQCGSVLLEISPESGEWALDKGNKHVLKMSMPPLEGTARYRKTVMDQHEQLIAAALEKLAGQTSNHLVIYTGSALPLAKRQSATEFDSFFDDDDEDGSMLNSNVMVVPADGSILQRYQLLTPALILTLLIVFFVMIPVLALGITALASIQSPLRTEVPKGYSSHEKKIQ</sequence>
<evidence type="ECO:0000313" key="12">
    <source>
        <dbReference type="EMBL" id="KIM60790.1"/>
    </source>
</evidence>
<keyword evidence="8 10" id="KW-0472">Membrane</keyword>
<feature type="signal peptide" evidence="11">
    <location>
        <begin position="1"/>
        <end position="18"/>
    </location>
</feature>
<comment type="similarity">
    <text evidence="2">Belongs to the BIG1 family.</text>
</comment>
<feature type="chain" id="PRO_5002173743" description="Protein BIG1" evidence="11">
    <location>
        <begin position="19"/>
        <end position="288"/>
    </location>
</feature>
<keyword evidence="4 10" id="KW-0812">Transmembrane</keyword>
<gene>
    <name evidence="12" type="ORF">SCLCIDRAFT_123389</name>
</gene>
<proteinExistence type="inferred from homology"/>
<keyword evidence="5 11" id="KW-0732">Signal</keyword>
<dbReference type="HOGENOM" id="CLU_083986_0_0_1"/>
<dbReference type="OrthoDB" id="10029326at2759"/>
<evidence type="ECO:0000256" key="11">
    <source>
        <dbReference type="SAM" id="SignalP"/>
    </source>
</evidence>
<reference evidence="13" key="2">
    <citation type="submission" date="2015-01" db="EMBL/GenBank/DDBJ databases">
        <title>Evolutionary Origins and Diversification of the Mycorrhizal Mutualists.</title>
        <authorList>
            <consortium name="DOE Joint Genome Institute"/>
            <consortium name="Mycorrhizal Genomics Consortium"/>
            <person name="Kohler A."/>
            <person name="Kuo A."/>
            <person name="Nagy L.G."/>
            <person name="Floudas D."/>
            <person name="Copeland A."/>
            <person name="Barry K.W."/>
            <person name="Cichocki N."/>
            <person name="Veneault-Fourrey C."/>
            <person name="LaButti K."/>
            <person name="Lindquist E.A."/>
            <person name="Lipzen A."/>
            <person name="Lundell T."/>
            <person name="Morin E."/>
            <person name="Murat C."/>
            <person name="Riley R."/>
            <person name="Ohm R."/>
            <person name="Sun H."/>
            <person name="Tunlid A."/>
            <person name="Henrissat B."/>
            <person name="Grigoriev I.V."/>
            <person name="Hibbett D.S."/>
            <person name="Martin F."/>
        </authorList>
    </citation>
    <scope>NUCLEOTIDE SEQUENCE [LARGE SCALE GENOMIC DNA]</scope>
    <source>
        <strain evidence="13">Foug A</strain>
    </source>
</reference>
<evidence type="ECO:0000256" key="1">
    <source>
        <dbReference type="ARBA" id="ARBA00004115"/>
    </source>
</evidence>
<evidence type="ECO:0000256" key="7">
    <source>
        <dbReference type="ARBA" id="ARBA00022989"/>
    </source>
</evidence>
<protein>
    <recommendedName>
        <fullName evidence="3">Protein BIG1</fullName>
    </recommendedName>
</protein>
<dbReference type="GO" id="GO:0006078">
    <property type="term" value="P:(1-&gt;6)-beta-D-glucan biosynthetic process"/>
    <property type="evidence" value="ECO:0007669"/>
    <property type="project" value="TreeGrafter"/>
</dbReference>
<dbReference type="PANTHER" id="PTHR28285:SF1">
    <property type="entry name" value="PROTEIN BIG1"/>
    <property type="match status" value="1"/>
</dbReference>
<evidence type="ECO:0000313" key="13">
    <source>
        <dbReference type="Proteomes" id="UP000053989"/>
    </source>
</evidence>
<dbReference type="Proteomes" id="UP000053989">
    <property type="component" value="Unassembled WGS sequence"/>
</dbReference>
<dbReference type="GO" id="GO:0071555">
    <property type="term" value="P:cell wall organization"/>
    <property type="evidence" value="ECO:0007669"/>
    <property type="project" value="UniProtKB-KW"/>
</dbReference>
<dbReference type="GO" id="GO:0005789">
    <property type="term" value="C:endoplasmic reticulum membrane"/>
    <property type="evidence" value="ECO:0007669"/>
    <property type="project" value="UniProtKB-SubCell"/>
</dbReference>
<evidence type="ECO:0000256" key="9">
    <source>
        <dbReference type="ARBA" id="ARBA00023316"/>
    </source>
</evidence>
<dbReference type="InParanoid" id="A0A0C3DJB8"/>
<keyword evidence="6" id="KW-0256">Endoplasmic reticulum</keyword>
<reference evidence="12 13" key="1">
    <citation type="submission" date="2014-04" db="EMBL/GenBank/DDBJ databases">
        <authorList>
            <consortium name="DOE Joint Genome Institute"/>
            <person name="Kuo A."/>
            <person name="Kohler A."/>
            <person name="Nagy L.G."/>
            <person name="Floudas D."/>
            <person name="Copeland A."/>
            <person name="Barry K.W."/>
            <person name="Cichocki N."/>
            <person name="Veneault-Fourrey C."/>
            <person name="LaButti K."/>
            <person name="Lindquist E.A."/>
            <person name="Lipzen A."/>
            <person name="Lundell T."/>
            <person name="Morin E."/>
            <person name="Murat C."/>
            <person name="Sun H."/>
            <person name="Tunlid A."/>
            <person name="Henrissat B."/>
            <person name="Grigoriev I.V."/>
            <person name="Hibbett D.S."/>
            <person name="Martin F."/>
            <person name="Nordberg H.P."/>
            <person name="Cantor M.N."/>
            <person name="Hua S.X."/>
        </authorList>
    </citation>
    <scope>NUCLEOTIDE SEQUENCE [LARGE SCALE GENOMIC DNA]</scope>
    <source>
        <strain evidence="12 13">Foug A</strain>
    </source>
</reference>
<dbReference type="AlphaFoldDB" id="A0A0C3DJB8"/>
<evidence type="ECO:0000256" key="4">
    <source>
        <dbReference type="ARBA" id="ARBA00022692"/>
    </source>
</evidence>
<evidence type="ECO:0000256" key="6">
    <source>
        <dbReference type="ARBA" id="ARBA00022824"/>
    </source>
</evidence>
<evidence type="ECO:0000256" key="10">
    <source>
        <dbReference type="SAM" id="Phobius"/>
    </source>
</evidence>
<evidence type="ECO:0000256" key="5">
    <source>
        <dbReference type="ARBA" id="ARBA00022729"/>
    </source>
</evidence>
<dbReference type="PANTHER" id="PTHR28285">
    <property type="entry name" value="PROTEIN BIG1"/>
    <property type="match status" value="1"/>
</dbReference>
<dbReference type="PROSITE" id="PS51257">
    <property type="entry name" value="PROKAR_LIPOPROTEIN"/>
    <property type="match status" value="1"/>
</dbReference>
<keyword evidence="13" id="KW-1185">Reference proteome</keyword>
<evidence type="ECO:0000256" key="8">
    <source>
        <dbReference type="ARBA" id="ARBA00023136"/>
    </source>
</evidence>
<keyword evidence="9" id="KW-0961">Cell wall biogenesis/degradation</keyword>
<dbReference type="EMBL" id="KN822058">
    <property type="protein sequence ID" value="KIM60790.1"/>
    <property type="molecule type" value="Genomic_DNA"/>
</dbReference>
<accession>A0A0C3DJB8</accession>
<feature type="transmembrane region" description="Helical" evidence="10">
    <location>
        <begin position="242"/>
        <end position="268"/>
    </location>
</feature>
<organism evidence="12 13">
    <name type="scientific">Scleroderma citrinum Foug A</name>
    <dbReference type="NCBI Taxonomy" id="1036808"/>
    <lineage>
        <taxon>Eukaryota</taxon>
        <taxon>Fungi</taxon>
        <taxon>Dikarya</taxon>
        <taxon>Basidiomycota</taxon>
        <taxon>Agaricomycotina</taxon>
        <taxon>Agaricomycetes</taxon>
        <taxon>Agaricomycetidae</taxon>
        <taxon>Boletales</taxon>
        <taxon>Sclerodermatineae</taxon>
        <taxon>Sclerodermataceae</taxon>
        <taxon>Scleroderma</taxon>
    </lineage>
</organism>
<evidence type="ECO:0000256" key="3">
    <source>
        <dbReference type="ARBA" id="ARBA00022089"/>
    </source>
</evidence>
<comment type="subcellular location">
    <subcellularLocation>
        <location evidence="1">Endoplasmic reticulum membrane</location>
        <topology evidence="1">Single-pass type I membrane protein</topology>
    </subcellularLocation>
</comment>
<name>A0A0C3DJB8_9AGAM</name>
<dbReference type="InterPro" id="IPR037654">
    <property type="entry name" value="Big1"/>
</dbReference>
<dbReference type="GO" id="GO:0009272">
    <property type="term" value="P:fungal-type cell wall biogenesis"/>
    <property type="evidence" value="ECO:0007669"/>
    <property type="project" value="TreeGrafter"/>
</dbReference>
<evidence type="ECO:0000256" key="2">
    <source>
        <dbReference type="ARBA" id="ARBA00008203"/>
    </source>
</evidence>
<keyword evidence="7 10" id="KW-1133">Transmembrane helix</keyword>